<evidence type="ECO:0000313" key="8">
    <source>
        <dbReference type="EMBL" id="KAI1711632.1"/>
    </source>
</evidence>
<dbReference type="GO" id="GO:0005634">
    <property type="term" value="C:nucleus"/>
    <property type="evidence" value="ECO:0007669"/>
    <property type="project" value="TreeGrafter"/>
</dbReference>
<keyword evidence="9" id="KW-1185">Reference proteome</keyword>
<organism evidence="8 9">
    <name type="scientific">Ditylenchus destructor</name>
    <dbReference type="NCBI Taxonomy" id="166010"/>
    <lineage>
        <taxon>Eukaryota</taxon>
        <taxon>Metazoa</taxon>
        <taxon>Ecdysozoa</taxon>
        <taxon>Nematoda</taxon>
        <taxon>Chromadorea</taxon>
        <taxon>Rhabditida</taxon>
        <taxon>Tylenchina</taxon>
        <taxon>Tylenchomorpha</taxon>
        <taxon>Sphaerularioidea</taxon>
        <taxon>Anguinidae</taxon>
        <taxon>Anguininae</taxon>
        <taxon>Ditylenchus</taxon>
    </lineage>
</organism>
<dbReference type="SMART" id="SM00355">
    <property type="entry name" value="ZnF_C2H2"/>
    <property type="match status" value="12"/>
</dbReference>
<keyword evidence="2" id="KW-0677">Repeat</keyword>
<evidence type="ECO:0000259" key="7">
    <source>
        <dbReference type="PROSITE" id="PS50157"/>
    </source>
</evidence>
<feature type="region of interest" description="Disordered" evidence="6">
    <location>
        <begin position="863"/>
        <end position="895"/>
    </location>
</feature>
<dbReference type="PANTHER" id="PTHR24409">
    <property type="entry name" value="ZINC FINGER PROTEIN 142"/>
    <property type="match status" value="1"/>
</dbReference>
<feature type="domain" description="C2H2-type" evidence="7">
    <location>
        <begin position="605"/>
        <end position="633"/>
    </location>
</feature>
<dbReference type="Gene3D" id="3.30.160.60">
    <property type="entry name" value="Classic Zinc Finger"/>
    <property type="match status" value="2"/>
</dbReference>
<accession>A0AAD4N3G4</accession>
<dbReference type="InterPro" id="IPR013087">
    <property type="entry name" value="Znf_C2H2_type"/>
</dbReference>
<feature type="region of interest" description="Disordered" evidence="6">
    <location>
        <begin position="682"/>
        <end position="717"/>
    </location>
</feature>
<comment type="caution">
    <text evidence="8">The sequence shown here is derived from an EMBL/GenBank/DDBJ whole genome shotgun (WGS) entry which is preliminary data.</text>
</comment>
<evidence type="ECO:0000313" key="9">
    <source>
        <dbReference type="Proteomes" id="UP001201812"/>
    </source>
</evidence>
<dbReference type="GO" id="GO:0000981">
    <property type="term" value="F:DNA-binding transcription factor activity, RNA polymerase II-specific"/>
    <property type="evidence" value="ECO:0007669"/>
    <property type="project" value="TreeGrafter"/>
</dbReference>
<proteinExistence type="predicted"/>
<keyword evidence="3 5" id="KW-0863">Zinc-finger</keyword>
<keyword evidence="1" id="KW-0479">Metal-binding</keyword>
<evidence type="ECO:0000256" key="6">
    <source>
        <dbReference type="SAM" id="MobiDB-lite"/>
    </source>
</evidence>
<gene>
    <name evidence="8" type="ORF">DdX_10094</name>
</gene>
<protein>
    <recommendedName>
        <fullName evidence="7">C2H2-type domain-containing protein</fullName>
    </recommendedName>
</protein>
<reference evidence="8" key="1">
    <citation type="submission" date="2022-01" db="EMBL/GenBank/DDBJ databases">
        <title>Genome Sequence Resource for Two Populations of Ditylenchus destructor, the Migratory Endoparasitic Phytonematode.</title>
        <authorList>
            <person name="Zhang H."/>
            <person name="Lin R."/>
            <person name="Xie B."/>
        </authorList>
    </citation>
    <scope>NUCLEOTIDE SEQUENCE</scope>
    <source>
        <strain evidence="8">BazhouSP</strain>
    </source>
</reference>
<keyword evidence="4" id="KW-0862">Zinc</keyword>
<evidence type="ECO:0000256" key="5">
    <source>
        <dbReference type="PROSITE-ProRule" id="PRU00042"/>
    </source>
</evidence>
<dbReference type="PROSITE" id="PS00028">
    <property type="entry name" value="ZINC_FINGER_C2H2_1"/>
    <property type="match status" value="1"/>
</dbReference>
<dbReference type="Proteomes" id="UP001201812">
    <property type="component" value="Unassembled WGS sequence"/>
</dbReference>
<name>A0AAD4N3G4_9BILA</name>
<dbReference type="EMBL" id="JAKKPZ010000021">
    <property type="protein sequence ID" value="KAI1711632.1"/>
    <property type="molecule type" value="Genomic_DNA"/>
</dbReference>
<feature type="region of interest" description="Disordered" evidence="6">
    <location>
        <begin position="348"/>
        <end position="380"/>
    </location>
</feature>
<evidence type="ECO:0000256" key="2">
    <source>
        <dbReference type="ARBA" id="ARBA00022737"/>
    </source>
</evidence>
<dbReference type="PANTHER" id="PTHR24409:SF295">
    <property type="entry name" value="AZ2-RELATED"/>
    <property type="match status" value="1"/>
</dbReference>
<feature type="compositionally biased region" description="Polar residues" evidence="6">
    <location>
        <begin position="682"/>
        <end position="701"/>
    </location>
</feature>
<dbReference type="GO" id="GO:0008270">
    <property type="term" value="F:zinc ion binding"/>
    <property type="evidence" value="ECO:0007669"/>
    <property type="project" value="UniProtKB-KW"/>
</dbReference>
<evidence type="ECO:0000256" key="4">
    <source>
        <dbReference type="ARBA" id="ARBA00022833"/>
    </source>
</evidence>
<dbReference type="GO" id="GO:0000977">
    <property type="term" value="F:RNA polymerase II transcription regulatory region sequence-specific DNA binding"/>
    <property type="evidence" value="ECO:0007669"/>
    <property type="project" value="TreeGrafter"/>
</dbReference>
<feature type="compositionally biased region" description="Low complexity" evidence="6">
    <location>
        <begin position="877"/>
        <end position="891"/>
    </location>
</feature>
<feature type="compositionally biased region" description="Polar residues" evidence="6">
    <location>
        <begin position="359"/>
        <end position="372"/>
    </location>
</feature>
<dbReference type="PROSITE" id="PS50157">
    <property type="entry name" value="ZINC_FINGER_C2H2_2"/>
    <property type="match status" value="1"/>
</dbReference>
<evidence type="ECO:0000256" key="1">
    <source>
        <dbReference type="ARBA" id="ARBA00022723"/>
    </source>
</evidence>
<sequence>MNPVVIPENIVCCICSASVKFADLEFHLAVLHFNSDPYQCDQCDYDYDNLPSRFPTEAAIKEHMREKHKTRDFSYRVWSNPEIDRARENISNCMAQSVQNTMRIPETRVVSGMKVNSVNILAPPPVPVILNDNSRRQVQLPTTYEKPQSHNAVVQSPISAQLTESVRQKLITVTRTPTYQFDTTYEMPQSNIVVVRTPISPPERPKLLTVTGAPMNEVPQLIPSKASANRPSNSKIEVIKIESDDELDEKTDLRRSEFDNAFPQIIPIAQPDPTYKMPQSCNAVVQTPISAPPPEIVRPKLVSITRAGNTRTYQLVAAGQISKINQAIIQTPISAPPSESAKRKLVSAPMNERPLLTPSKASTSRAHNNSSEVDLGSYGPNSDVIVLDSDEEGDELGHEDSEITELLPANIDHLVNNDLTSTQRKQEIRKAEGWMRQEMERLNANAQALPDRTIVRRDEKYLVQCEACNAWVKNKKWNKKAHINRMHLQLATHICKICRKSYYYNSSYEAEKHVRLKHGKWEKDIMAFIHEQKHHWDVVADHIHEFFPNNLLVESQSKSDQRKSDQKNTIKDDTIPCHVCGERIKKKLQVAKAHINGMHLQFPLYTCCKCNREYKSYSMALKHVYEKHPGQPKIEMVKDHPDKQKHWDMLNDHITEFFPTFFASPVQIERYLDLENSEDNLYSAENSNDGMRSNTECSTMPENGEVERPSGATKEQDRNCVRPLVSNKGAKVLVENARPKELIQCRECRLWMVKKLGVAKTHINGMHLHFPLYKCSECDSEYDIYAHAIKHRKEGNVQWRETFIGEEHSIKDHPDKQKHWDMLNNRIKEFFPTFFASAAKLKRNLNFEKRVLGAVKTELDTDLSCDPDLNPATNPAPGTSSSHKPSTSSGSRCIPEFKAEPNEVNELAETPHTSIDEAIERVVQPAPEKAVSVAKVNQRFFNEQLKERCAELFGLTQESEPWASSNHEPSTNSNLTLEVKTEPEVIIEQAEDFFERTPNSEPGTSSSHGSIQAAAEKVVLPATKKYLFCRGCQRNVYGVPTTRMMYNHVNITHARYPLYECAACQKQFQGYDIRTVNKHIDEFHNGDLSLIRDYRSVYDEQLKDECIELFGTAPDSLPSASSSREQVAATNTSSVPNFTPEIKTEPEVITEQADKFFGRTMDSEPGTSSNHVSIRPIKIAPKKVVLPTTKNYLFCPECQRNVYGIPSARMMYNHVNINHTRYALYICTACQKTFHDYDITTILKHVNEMHHGHRKFIRDNRNAYGKQLMKKSRELFGLPQDSMPGTSFSHGQTIDNDRKRDSLKYYLLTKTRYMPCGGCQELIGIYAKPMLYSHINVRHARFPVWECVACGAAYYEYVGSAISRHVNDQHNGDRSLIQDNRSKYAQQLKRKCIELFGMIP</sequence>
<evidence type="ECO:0000256" key="3">
    <source>
        <dbReference type="ARBA" id="ARBA00022771"/>
    </source>
</evidence>